<name>A0A7X2IWV4_9BACI</name>
<evidence type="ECO:0000313" key="1">
    <source>
        <dbReference type="EMBL" id="MRX71141.1"/>
    </source>
</evidence>
<accession>A0A7X2IWV4</accession>
<comment type="caution">
    <text evidence="1">The sequence shown here is derived from an EMBL/GenBank/DDBJ whole genome shotgun (WGS) entry which is preliminary data.</text>
</comment>
<gene>
    <name evidence="1" type="ORF">GJU40_03015</name>
</gene>
<proteinExistence type="predicted"/>
<dbReference type="Proteomes" id="UP000448867">
    <property type="component" value="Unassembled WGS sequence"/>
</dbReference>
<evidence type="ECO:0000313" key="2">
    <source>
        <dbReference type="Proteomes" id="UP000448867"/>
    </source>
</evidence>
<dbReference type="RefSeq" id="WP_154306277.1">
    <property type="nucleotide sequence ID" value="NZ_WKKI01000003.1"/>
</dbReference>
<dbReference type="EMBL" id="WKKI01000003">
    <property type="protein sequence ID" value="MRX71141.1"/>
    <property type="molecule type" value="Genomic_DNA"/>
</dbReference>
<dbReference type="OrthoDB" id="2934253at2"/>
<organism evidence="1 2">
    <name type="scientific">Metabacillus lacus</name>
    <dbReference type="NCBI Taxonomy" id="1983721"/>
    <lineage>
        <taxon>Bacteria</taxon>
        <taxon>Bacillati</taxon>
        <taxon>Bacillota</taxon>
        <taxon>Bacilli</taxon>
        <taxon>Bacillales</taxon>
        <taxon>Bacillaceae</taxon>
        <taxon>Metabacillus</taxon>
    </lineage>
</organism>
<protein>
    <submittedName>
        <fullName evidence="1">Uncharacterized protein</fullName>
    </submittedName>
</protein>
<sequence>MSNTKSDVLFQSGAFGGIDDYFHLKESHDRYDVYVNHDYVGQKTLFNAQEHIRDIEDFLHHEGYHQFQTSTKGNQFYINAEGRDEAIAHILKVYLSMR</sequence>
<reference evidence="1 2" key="1">
    <citation type="submission" date="2019-11" db="EMBL/GenBank/DDBJ databases">
        <title>Bacillus lacus genome.</title>
        <authorList>
            <person name="Allen C.J."/>
            <person name="Newman J.D."/>
        </authorList>
    </citation>
    <scope>NUCLEOTIDE SEQUENCE [LARGE SCALE GENOMIC DNA]</scope>
    <source>
        <strain evidence="1 2">KCTC 33946</strain>
    </source>
</reference>
<keyword evidence="2" id="KW-1185">Reference proteome</keyword>
<dbReference type="AlphaFoldDB" id="A0A7X2IWV4"/>